<dbReference type="PANTHER" id="PTHR10773:SF19">
    <property type="match status" value="1"/>
</dbReference>
<dbReference type="Pfam" id="PF25273">
    <property type="entry name" value="DUF7869"/>
    <property type="match status" value="1"/>
</dbReference>
<sequence>MTSRGQKLTTLALENVSCENSFDIKRRIGYRVKKKLVFSNASNDNIVQSVGTTIVNKDTTDIVESPKAEEVCFGFSSGSGRNKSSSSSSSSSSSDSNDETESEDFDDTDADKDWTPSIGQEKCDEDTITTASNINDDLNTNDLVMTSVTTTPASTIYSETSIATNIDILSPVKKGKRKRNESSWKRNISKIARNSGKEYVSHSKNPEKRVKGARKIKSPCQDKCRLKCTEKITEEERINVFNAYWNLGDIAKQREFIHNCTTEIKPKYRYVREGGQRPRRNHNAAFFFNLGDRRIRVCKVFFKNTLSINDRPIRTAFEKKDKLAGAVMAEDRRGKHGNQPKMNETVKNRVIDHINRIPKIESHYTRKNTTKHYIEGGRTITEIYNDYLSDCKKDNVSFCNFNYFYNIFTNEFNLSFFQPKKDQCETCVAYENASEIDKVNLKENYDQHLVEKELSRKEKDNDKQKLVDKAVLAVYDLQAVMPLPKGECSAFYYSSKLNVLNFTITDLIKKNTECYVWDESNGYRGANELGSCVLKYIEKSIGTYKNVVFYSDNCSGQQKNQFMLAAYIFALHKFDLNEITHKFLIKGHTQNEGDSVHSLIERKTKQALKSGPIYTPEGLISLIRTAKRTGEPFSVNELSYEDFFDLKLLASEIGPLRIVKNTQNQPVKFKEIKVLKVQKTHPNSFFYKHSYKDEDFMEAIIIRKAKPFKNVPLKPAFNQKPGISEAKKNDLMRLIDKNLIPRVYKTFYDSLQN</sequence>
<organism evidence="3 4">
    <name type="scientific">Aphis gossypii</name>
    <name type="common">Cotton aphid</name>
    <dbReference type="NCBI Taxonomy" id="80765"/>
    <lineage>
        <taxon>Eukaryota</taxon>
        <taxon>Metazoa</taxon>
        <taxon>Ecdysozoa</taxon>
        <taxon>Arthropoda</taxon>
        <taxon>Hexapoda</taxon>
        <taxon>Insecta</taxon>
        <taxon>Pterygota</taxon>
        <taxon>Neoptera</taxon>
        <taxon>Paraneoptera</taxon>
        <taxon>Hemiptera</taxon>
        <taxon>Sternorrhyncha</taxon>
        <taxon>Aphidomorpha</taxon>
        <taxon>Aphidoidea</taxon>
        <taxon>Aphididae</taxon>
        <taxon>Aphidini</taxon>
        <taxon>Aphis</taxon>
        <taxon>Aphis</taxon>
    </lineage>
</organism>
<proteinExistence type="predicted"/>
<evidence type="ECO:0000313" key="3">
    <source>
        <dbReference type="EMBL" id="CAH1731770.1"/>
    </source>
</evidence>
<dbReference type="PANTHER" id="PTHR10773">
    <property type="entry name" value="DNA-DIRECTED RNA POLYMERASES I, II, AND III SUBUNIT RPABC2"/>
    <property type="match status" value="1"/>
</dbReference>
<feature type="compositionally biased region" description="Acidic residues" evidence="1">
    <location>
        <begin position="96"/>
        <end position="110"/>
    </location>
</feature>
<dbReference type="EMBL" id="OU899036">
    <property type="protein sequence ID" value="CAH1731770.1"/>
    <property type="molecule type" value="Genomic_DNA"/>
</dbReference>
<evidence type="ECO:0000313" key="4">
    <source>
        <dbReference type="Proteomes" id="UP001154329"/>
    </source>
</evidence>
<evidence type="ECO:0000256" key="1">
    <source>
        <dbReference type="SAM" id="MobiDB-lite"/>
    </source>
</evidence>
<feature type="compositionally biased region" description="Low complexity" evidence="1">
    <location>
        <begin position="75"/>
        <end position="95"/>
    </location>
</feature>
<gene>
    <name evidence="3" type="ORF">APHIGO_LOCUS8426</name>
</gene>
<name>A0A9P0J9S4_APHGO</name>
<dbReference type="InterPro" id="IPR057191">
    <property type="entry name" value="DUF7869"/>
</dbReference>
<reference evidence="3" key="2">
    <citation type="submission" date="2022-10" db="EMBL/GenBank/DDBJ databases">
        <authorList>
            <consortium name="ENA_rothamsted_submissions"/>
            <consortium name="culmorum"/>
            <person name="King R."/>
        </authorList>
    </citation>
    <scope>NUCLEOTIDE SEQUENCE</scope>
</reference>
<dbReference type="AlphaFoldDB" id="A0A9P0J9S4"/>
<accession>A0A9P0J9S4</accession>
<feature type="domain" description="DUF7869" evidence="2">
    <location>
        <begin position="528"/>
        <end position="647"/>
    </location>
</feature>
<feature type="region of interest" description="Disordered" evidence="1">
    <location>
        <begin position="74"/>
        <end position="126"/>
    </location>
</feature>
<dbReference type="Proteomes" id="UP001154329">
    <property type="component" value="Chromosome 3"/>
</dbReference>
<evidence type="ECO:0000259" key="2">
    <source>
        <dbReference type="Pfam" id="PF25273"/>
    </source>
</evidence>
<protein>
    <recommendedName>
        <fullName evidence="2">DUF7869 domain-containing protein</fullName>
    </recommendedName>
</protein>
<keyword evidence="4" id="KW-1185">Reference proteome</keyword>
<reference evidence="3" key="1">
    <citation type="submission" date="2022-02" db="EMBL/GenBank/DDBJ databases">
        <authorList>
            <person name="King R."/>
        </authorList>
    </citation>
    <scope>NUCLEOTIDE SEQUENCE</scope>
</reference>